<sequence>MKALTPLVRPLAKIYKQTLLPGLSNHFTRILSFFSWPTFIVLFSTILIIPESIAITDPTSTTETSHLSPKKLCLTGTSVKTSPAYGEAFINGIKLGLAAEEENHTTTEVHFFSPSPLGSIKAVEKMITAGCDGIIGFDSANDIIPVRDLFNKHKTPLISLYTPITTEINRPYIYSMQRPIEDNVKHILNSVFTKQKFKNILLITSIDKSRMRDYQKAFTQALKARNQPFTDTNITEINPTIENIIPFFEKDNKPDLVVLLTRSSLSAKIVNYIQQNTQKHNTTFIGTVSWGSSKFQPFFDRLKEKEITAYFTRQNTFFDPDPDFQAIIEQYRSTYHKEPMVISLLAYDAARIFNRYFAQASHPQRNPFAGINYHGVTGVEFNANGNIAYHKLFTMKVTPDGYRLSE</sequence>
<evidence type="ECO:0000313" key="4">
    <source>
        <dbReference type="EMBL" id="MBU2710456.1"/>
    </source>
</evidence>
<feature type="domain" description="Leucine-binding protein" evidence="3">
    <location>
        <begin position="118"/>
        <end position="378"/>
    </location>
</feature>
<dbReference type="EMBL" id="JAGSOY010000007">
    <property type="protein sequence ID" value="MBU2710456.1"/>
    <property type="molecule type" value="Genomic_DNA"/>
</dbReference>
<dbReference type="RefSeq" id="WP_215818618.1">
    <property type="nucleotide sequence ID" value="NZ_JAGSOY010000007.1"/>
</dbReference>
<comment type="caution">
    <text evidence="4">The sequence shown here is derived from an EMBL/GenBank/DDBJ whole genome shotgun (WGS) entry which is preliminary data.</text>
</comment>
<organism evidence="4 5">
    <name type="scientific">Zooshikella harenae</name>
    <dbReference type="NCBI Taxonomy" id="2827238"/>
    <lineage>
        <taxon>Bacteria</taxon>
        <taxon>Pseudomonadati</taxon>
        <taxon>Pseudomonadota</taxon>
        <taxon>Gammaproteobacteria</taxon>
        <taxon>Oceanospirillales</taxon>
        <taxon>Zooshikellaceae</taxon>
        <taxon>Zooshikella</taxon>
    </lineage>
</organism>
<gene>
    <name evidence="4" type="ORF">KCG35_05250</name>
</gene>
<dbReference type="InterPro" id="IPR051010">
    <property type="entry name" value="BCAA_transport"/>
</dbReference>
<dbReference type="InterPro" id="IPR028082">
    <property type="entry name" value="Peripla_BP_I"/>
</dbReference>
<evidence type="ECO:0000259" key="3">
    <source>
        <dbReference type="Pfam" id="PF13458"/>
    </source>
</evidence>
<keyword evidence="2" id="KW-0732">Signal</keyword>
<comment type="similarity">
    <text evidence="1">Belongs to the leucine-binding protein family.</text>
</comment>
<dbReference type="InterPro" id="IPR028081">
    <property type="entry name" value="Leu-bd"/>
</dbReference>
<evidence type="ECO:0000256" key="1">
    <source>
        <dbReference type="ARBA" id="ARBA00010062"/>
    </source>
</evidence>
<accession>A0ABS5Z8T5</accession>
<dbReference type="SUPFAM" id="SSF53822">
    <property type="entry name" value="Periplasmic binding protein-like I"/>
    <property type="match status" value="1"/>
</dbReference>
<reference evidence="4 5" key="1">
    <citation type="submission" date="2021-04" db="EMBL/GenBank/DDBJ databases">
        <authorList>
            <person name="Pira H."/>
            <person name="Risdian C."/>
            <person name="Wink J."/>
        </authorList>
    </citation>
    <scope>NUCLEOTIDE SEQUENCE [LARGE SCALE GENOMIC DNA]</scope>
    <source>
        <strain evidence="4 5">WH53</strain>
    </source>
</reference>
<keyword evidence="5" id="KW-1185">Reference proteome</keyword>
<dbReference type="Gene3D" id="3.40.50.2300">
    <property type="match status" value="2"/>
</dbReference>
<dbReference type="Proteomes" id="UP000690515">
    <property type="component" value="Unassembled WGS sequence"/>
</dbReference>
<evidence type="ECO:0000256" key="2">
    <source>
        <dbReference type="ARBA" id="ARBA00022729"/>
    </source>
</evidence>
<name>A0ABS5Z8T5_9GAMM</name>
<dbReference type="PANTHER" id="PTHR30483">
    <property type="entry name" value="LEUCINE-SPECIFIC-BINDING PROTEIN"/>
    <property type="match status" value="1"/>
</dbReference>
<protein>
    <submittedName>
        <fullName evidence="4">ABC transporter substrate-binding protein</fullName>
    </submittedName>
</protein>
<proteinExistence type="inferred from homology"/>
<evidence type="ECO:0000313" key="5">
    <source>
        <dbReference type="Proteomes" id="UP000690515"/>
    </source>
</evidence>
<dbReference type="Pfam" id="PF13458">
    <property type="entry name" value="Peripla_BP_6"/>
    <property type="match status" value="1"/>
</dbReference>
<dbReference type="PANTHER" id="PTHR30483:SF6">
    <property type="entry name" value="PERIPLASMIC BINDING PROTEIN OF ABC TRANSPORTER FOR NATURAL AMINO ACIDS"/>
    <property type="match status" value="1"/>
</dbReference>